<dbReference type="PROSITE" id="PS51767">
    <property type="entry name" value="PEPTIDASE_A1"/>
    <property type="match status" value="1"/>
</dbReference>
<evidence type="ECO:0000256" key="6">
    <source>
        <dbReference type="SAM" id="SignalP"/>
    </source>
</evidence>
<evidence type="ECO:0000313" key="9">
    <source>
        <dbReference type="Proteomes" id="UP001187192"/>
    </source>
</evidence>
<accession>A0AA88A0I3</accession>
<dbReference type="CDD" id="cd05476">
    <property type="entry name" value="pepsin_A_like_plant"/>
    <property type="match status" value="1"/>
</dbReference>
<keyword evidence="3" id="KW-0064">Aspartyl protease</keyword>
<protein>
    <recommendedName>
        <fullName evidence="7">Peptidase A1 domain-containing protein</fullName>
    </recommendedName>
</protein>
<reference evidence="8" key="1">
    <citation type="submission" date="2023-07" db="EMBL/GenBank/DDBJ databases">
        <title>draft genome sequence of fig (Ficus carica).</title>
        <authorList>
            <person name="Takahashi T."/>
            <person name="Nishimura K."/>
        </authorList>
    </citation>
    <scope>NUCLEOTIDE SEQUENCE</scope>
</reference>
<dbReference type="PROSITE" id="PS00141">
    <property type="entry name" value="ASP_PROTEASE"/>
    <property type="match status" value="1"/>
</dbReference>
<dbReference type="PANTHER" id="PTHR47967">
    <property type="entry name" value="OS07G0603500 PROTEIN-RELATED"/>
    <property type="match status" value="1"/>
</dbReference>
<evidence type="ECO:0000313" key="8">
    <source>
        <dbReference type="EMBL" id="GMN42277.1"/>
    </source>
</evidence>
<dbReference type="FunFam" id="2.40.70.10:FF:000090">
    <property type="entry name" value="Aspartyl protease family protein"/>
    <property type="match status" value="1"/>
</dbReference>
<keyword evidence="9" id="KW-1185">Reference proteome</keyword>
<dbReference type="AlphaFoldDB" id="A0AA88A0I3"/>
<dbReference type="Proteomes" id="UP001187192">
    <property type="component" value="Unassembled WGS sequence"/>
</dbReference>
<evidence type="ECO:0000256" key="3">
    <source>
        <dbReference type="ARBA" id="ARBA00022750"/>
    </source>
</evidence>
<dbReference type="EMBL" id="BTGU01000014">
    <property type="protein sequence ID" value="GMN42277.1"/>
    <property type="molecule type" value="Genomic_DNA"/>
</dbReference>
<dbReference type="Pfam" id="PF14541">
    <property type="entry name" value="TAXi_C"/>
    <property type="match status" value="1"/>
</dbReference>
<dbReference type="InterPro" id="IPR021109">
    <property type="entry name" value="Peptidase_aspartic_dom_sf"/>
</dbReference>
<dbReference type="GO" id="GO:0006508">
    <property type="term" value="P:proteolysis"/>
    <property type="evidence" value="ECO:0007669"/>
    <property type="project" value="UniProtKB-KW"/>
</dbReference>
<dbReference type="SUPFAM" id="SSF50630">
    <property type="entry name" value="Acid proteases"/>
    <property type="match status" value="1"/>
</dbReference>
<feature type="signal peptide" evidence="6">
    <location>
        <begin position="1"/>
        <end position="22"/>
    </location>
</feature>
<gene>
    <name evidence="8" type="ORF">TIFTF001_011490</name>
</gene>
<dbReference type="GO" id="GO:0004190">
    <property type="term" value="F:aspartic-type endopeptidase activity"/>
    <property type="evidence" value="ECO:0007669"/>
    <property type="project" value="UniProtKB-KW"/>
</dbReference>
<dbReference type="InterPro" id="IPR034161">
    <property type="entry name" value="Pepsin-like_plant"/>
</dbReference>
<dbReference type="PANTHER" id="PTHR47967:SF31">
    <property type="entry name" value="ASPARTYL PROTEASE FAMILY PROTEIN"/>
    <property type="match status" value="1"/>
</dbReference>
<evidence type="ECO:0000256" key="5">
    <source>
        <dbReference type="ARBA" id="ARBA00023180"/>
    </source>
</evidence>
<keyword evidence="4" id="KW-0378">Hydrolase</keyword>
<feature type="domain" description="Peptidase A1" evidence="7">
    <location>
        <begin position="87"/>
        <end position="441"/>
    </location>
</feature>
<dbReference type="InterPro" id="IPR032861">
    <property type="entry name" value="TAXi_N"/>
</dbReference>
<keyword evidence="5" id="KW-0325">Glycoprotein</keyword>
<comment type="caution">
    <text evidence="8">The sequence shown here is derived from an EMBL/GenBank/DDBJ whole genome shotgun (WGS) entry which is preliminary data.</text>
</comment>
<organism evidence="8 9">
    <name type="scientific">Ficus carica</name>
    <name type="common">Common fig</name>
    <dbReference type="NCBI Taxonomy" id="3494"/>
    <lineage>
        <taxon>Eukaryota</taxon>
        <taxon>Viridiplantae</taxon>
        <taxon>Streptophyta</taxon>
        <taxon>Embryophyta</taxon>
        <taxon>Tracheophyta</taxon>
        <taxon>Spermatophyta</taxon>
        <taxon>Magnoliopsida</taxon>
        <taxon>eudicotyledons</taxon>
        <taxon>Gunneridae</taxon>
        <taxon>Pentapetalae</taxon>
        <taxon>rosids</taxon>
        <taxon>fabids</taxon>
        <taxon>Rosales</taxon>
        <taxon>Moraceae</taxon>
        <taxon>Ficeae</taxon>
        <taxon>Ficus</taxon>
    </lineage>
</organism>
<dbReference type="InterPro" id="IPR001969">
    <property type="entry name" value="Aspartic_peptidase_AS"/>
</dbReference>
<name>A0AA88A0I3_FICCA</name>
<feature type="chain" id="PRO_5041639288" description="Peptidase A1 domain-containing protein" evidence="6">
    <location>
        <begin position="23"/>
        <end position="449"/>
    </location>
</feature>
<proteinExistence type="inferred from homology"/>
<evidence type="ECO:0000256" key="4">
    <source>
        <dbReference type="ARBA" id="ARBA00022801"/>
    </source>
</evidence>
<evidence type="ECO:0000256" key="2">
    <source>
        <dbReference type="ARBA" id="ARBA00022670"/>
    </source>
</evidence>
<keyword evidence="6" id="KW-0732">Signal</keyword>
<comment type="similarity">
    <text evidence="1">Belongs to the peptidase A1 family.</text>
</comment>
<dbReference type="InterPro" id="IPR051708">
    <property type="entry name" value="Plant_Aspart_Prot_A1"/>
</dbReference>
<dbReference type="InterPro" id="IPR032799">
    <property type="entry name" value="TAXi_C"/>
</dbReference>
<evidence type="ECO:0000256" key="1">
    <source>
        <dbReference type="ARBA" id="ARBA00007447"/>
    </source>
</evidence>
<dbReference type="InterPro" id="IPR033121">
    <property type="entry name" value="PEPTIDASE_A1"/>
</dbReference>
<dbReference type="FunFam" id="2.40.70.10:FF:000105">
    <property type="entry name" value="aspartic proteinase PCS1"/>
    <property type="match status" value="1"/>
</dbReference>
<dbReference type="GO" id="GO:0005576">
    <property type="term" value="C:extracellular region"/>
    <property type="evidence" value="ECO:0007669"/>
    <property type="project" value="TreeGrafter"/>
</dbReference>
<dbReference type="Pfam" id="PF14543">
    <property type="entry name" value="TAXi_N"/>
    <property type="match status" value="1"/>
</dbReference>
<keyword evidence="2" id="KW-0645">Protease</keyword>
<dbReference type="Gene3D" id="2.40.70.10">
    <property type="entry name" value="Acid Proteases"/>
    <property type="match status" value="2"/>
</dbReference>
<sequence>MALQKKMHLFLFLSLFLSLCAAEKNGTSRPLSLSFPLTTVSLNTSSASAGGSGTFGASFLANRRAQNPRLRMASYNYKLLFKYSMALIVSLPIGTPPQTQQMVLDTGSQLSWIQCHKKAPKVAPPPTASFDPSLSSTFSVLPCSHPVCKPRIPDFTLPTSCDQNRLCHYSYFYADGTYAEGNLVREKFTFSRSVTTPPFILGCAKDTSESQGILGMNLGRLSFASQAKINKFSYCVPTRFLQPKPGSFPTGSFYLGNNPNSRWFKYVNMLAFRQSQRMPNLDPLAFTLPMQGIRIGAKKLSIPATVFRPDSSGSGQTMIDSGSEFTFLVDEAYDKVREEIVRLVGPRIKKGYVYGGVADMCFQGDPMVIGRLVGDMAFEFENGVEIVAPKERILADVGGGVHCLAIGRSNMLGAASNIIGNFHQQNLWVEFDLVGRRVGFGKADCSKLA</sequence>
<evidence type="ECO:0000259" key="7">
    <source>
        <dbReference type="PROSITE" id="PS51767"/>
    </source>
</evidence>